<dbReference type="InterPro" id="IPR003594">
    <property type="entry name" value="HATPase_dom"/>
</dbReference>
<dbReference type="SUPFAM" id="SSF52172">
    <property type="entry name" value="CheY-like"/>
    <property type="match status" value="1"/>
</dbReference>
<reference evidence="12" key="1">
    <citation type="journal article" date="2019" name="Int. J. Syst. Evol. Microbiol.">
        <title>The Global Catalogue of Microorganisms (GCM) 10K type strain sequencing project: providing services to taxonomists for standard genome sequencing and annotation.</title>
        <authorList>
            <consortium name="The Broad Institute Genomics Platform"/>
            <consortium name="The Broad Institute Genome Sequencing Center for Infectious Disease"/>
            <person name="Wu L."/>
            <person name="Ma J."/>
        </authorList>
    </citation>
    <scope>NUCLEOTIDE SEQUENCE [LARGE SCALE GENOMIC DNA]</scope>
    <source>
        <strain evidence="12">CCUG 55074</strain>
    </source>
</reference>
<evidence type="ECO:0000256" key="2">
    <source>
        <dbReference type="ARBA" id="ARBA00012438"/>
    </source>
</evidence>
<dbReference type="SUPFAM" id="SSF55785">
    <property type="entry name" value="PYP-like sensor domain (PAS domain)"/>
    <property type="match status" value="1"/>
</dbReference>
<dbReference type="Pfam" id="PF13426">
    <property type="entry name" value="PAS_9"/>
    <property type="match status" value="1"/>
</dbReference>
<feature type="domain" description="PAS" evidence="9">
    <location>
        <begin position="36"/>
        <end position="77"/>
    </location>
</feature>
<dbReference type="GO" id="GO:0005524">
    <property type="term" value="F:ATP binding"/>
    <property type="evidence" value="ECO:0007669"/>
    <property type="project" value="UniProtKB-KW"/>
</dbReference>
<dbReference type="EMBL" id="JBHTLQ010000011">
    <property type="protein sequence ID" value="MFD1190320.1"/>
    <property type="molecule type" value="Genomic_DNA"/>
</dbReference>
<dbReference type="SMART" id="SM00388">
    <property type="entry name" value="HisKA"/>
    <property type="match status" value="1"/>
</dbReference>
<dbReference type="PROSITE" id="PS50110">
    <property type="entry name" value="RESPONSE_REGULATORY"/>
    <property type="match status" value="1"/>
</dbReference>
<dbReference type="EC" id="2.7.13.3" evidence="2"/>
<dbReference type="InterPro" id="IPR036890">
    <property type="entry name" value="HATPase_C_sf"/>
</dbReference>
<dbReference type="PRINTS" id="PR00344">
    <property type="entry name" value="BCTRLSENSOR"/>
</dbReference>
<dbReference type="Pfam" id="PF00512">
    <property type="entry name" value="HisKA"/>
    <property type="match status" value="1"/>
</dbReference>
<comment type="catalytic activity">
    <reaction evidence="1">
        <text>ATP + protein L-histidine = ADP + protein N-phospho-L-histidine.</text>
        <dbReference type="EC" id="2.7.13.3"/>
    </reaction>
</comment>
<dbReference type="PROSITE" id="PS50112">
    <property type="entry name" value="PAS"/>
    <property type="match status" value="1"/>
</dbReference>
<keyword evidence="12" id="KW-1185">Reference proteome</keyword>
<feature type="domain" description="Histidine kinase" evidence="7">
    <location>
        <begin position="164"/>
        <end position="379"/>
    </location>
</feature>
<proteinExistence type="predicted"/>
<feature type="modified residue" description="4-aspartylphosphate" evidence="6">
    <location>
        <position position="450"/>
    </location>
</feature>
<name>A0ABW3T0B1_9CAUL</name>
<dbReference type="InterPro" id="IPR035965">
    <property type="entry name" value="PAS-like_dom_sf"/>
</dbReference>
<gene>
    <name evidence="11" type="ORF">ACFQ27_06985</name>
</gene>
<feature type="domain" description="Response regulatory" evidence="8">
    <location>
        <begin position="401"/>
        <end position="519"/>
    </location>
</feature>
<keyword evidence="11" id="KW-0547">Nucleotide-binding</keyword>
<dbReference type="PANTHER" id="PTHR43047:SF64">
    <property type="entry name" value="HISTIDINE KINASE CONTAINING CHEY-HOMOLOGOUS RECEIVER DOMAIN AND PAS DOMAIN-RELATED"/>
    <property type="match status" value="1"/>
</dbReference>
<evidence type="ECO:0000259" key="9">
    <source>
        <dbReference type="PROSITE" id="PS50112"/>
    </source>
</evidence>
<evidence type="ECO:0000256" key="6">
    <source>
        <dbReference type="PROSITE-ProRule" id="PRU00169"/>
    </source>
</evidence>
<dbReference type="InterPro" id="IPR011006">
    <property type="entry name" value="CheY-like_superfamily"/>
</dbReference>
<dbReference type="Proteomes" id="UP001597216">
    <property type="component" value="Unassembled WGS sequence"/>
</dbReference>
<dbReference type="InterPro" id="IPR000014">
    <property type="entry name" value="PAS"/>
</dbReference>
<dbReference type="PANTHER" id="PTHR43047">
    <property type="entry name" value="TWO-COMPONENT HISTIDINE PROTEIN KINASE"/>
    <property type="match status" value="1"/>
</dbReference>
<evidence type="ECO:0000256" key="4">
    <source>
        <dbReference type="ARBA" id="ARBA00022679"/>
    </source>
</evidence>
<dbReference type="InterPro" id="IPR001610">
    <property type="entry name" value="PAC"/>
</dbReference>
<evidence type="ECO:0000259" key="8">
    <source>
        <dbReference type="PROSITE" id="PS50110"/>
    </source>
</evidence>
<evidence type="ECO:0000259" key="10">
    <source>
        <dbReference type="PROSITE" id="PS50113"/>
    </source>
</evidence>
<keyword evidence="11" id="KW-0067">ATP-binding</keyword>
<evidence type="ECO:0000256" key="3">
    <source>
        <dbReference type="ARBA" id="ARBA00022553"/>
    </source>
</evidence>
<dbReference type="PROSITE" id="PS50113">
    <property type="entry name" value="PAC"/>
    <property type="match status" value="1"/>
</dbReference>
<evidence type="ECO:0000313" key="12">
    <source>
        <dbReference type="Proteomes" id="UP001597216"/>
    </source>
</evidence>
<sequence>MPHRARLLEAVLDRPSSAAWPAGASLALALDEAAIVAITDVAGTITYCNDKFCELSGYARDELIGANHRLLKSSAHPPEMFRDLYRTIAQGGVWRGTLCNRRKDGDLYWVNTTIVPQLGPQGRPQSYIAIRFDVTEHIALQAELARAKLEADRAATDKGRFFANMSHELRTPLAGVTGLVHLLTGTRLDPVQSGYVNTLRETAELLRVLVDDVLLLSQAEANAITLHRQPTCVANLARRVGDMVAPTAAAKGVRLAVICAEDLPEHLQLDPSRLSQVLANLLGNAVKFTDAGDVTLRVDWRAGTLCCEVTDSGPGFNPEQKARLFRAFEQDTGSGHYAEGTGLGLAIAAGIIHAMQGWIDAENRAEGGARFWFEIVAPLSAALAPEQTQPEPADLVQTCRRVLVVEDNETLRFLAQHILEDAGHAVTLAVDGEDGVRQLRSQPFDLCLMDLRMPRMGGPEAVALIRADPDPRVSGTPVVALSADILDYQDETLAALGFDGFLAKPIQVAELLALVSLIGQAAEAA</sequence>
<keyword evidence="4" id="KW-0808">Transferase</keyword>
<dbReference type="Gene3D" id="3.30.450.20">
    <property type="entry name" value="PAS domain"/>
    <property type="match status" value="1"/>
</dbReference>
<dbReference type="RefSeq" id="WP_374344952.1">
    <property type="nucleotide sequence ID" value="NZ_JBHTLQ010000011.1"/>
</dbReference>
<keyword evidence="5" id="KW-0418">Kinase</keyword>
<dbReference type="InterPro" id="IPR001789">
    <property type="entry name" value="Sig_transdc_resp-reg_receiver"/>
</dbReference>
<dbReference type="CDD" id="cd17546">
    <property type="entry name" value="REC_hyHK_CKI1_RcsC-like"/>
    <property type="match status" value="1"/>
</dbReference>
<dbReference type="InterPro" id="IPR000700">
    <property type="entry name" value="PAS-assoc_C"/>
</dbReference>
<dbReference type="SMART" id="SM00387">
    <property type="entry name" value="HATPase_c"/>
    <property type="match status" value="1"/>
</dbReference>
<dbReference type="Gene3D" id="3.30.565.10">
    <property type="entry name" value="Histidine kinase-like ATPase, C-terminal domain"/>
    <property type="match status" value="1"/>
</dbReference>
<dbReference type="InterPro" id="IPR036097">
    <property type="entry name" value="HisK_dim/P_sf"/>
</dbReference>
<dbReference type="PROSITE" id="PS50109">
    <property type="entry name" value="HIS_KIN"/>
    <property type="match status" value="1"/>
</dbReference>
<dbReference type="SMART" id="SM00091">
    <property type="entry name" value="PAS"/>
    <property type="match status" value="1"/>
</dbReference>
<evidence type="ECO:0000256" key="5">
    <source>
        <dbReference type="ARBA" id="ARBA00022777"/>
    </source>
</evidence>
<accession>A0ABW3T0B1</accession>
<evidence type="ECO:0000313" key="11">
    <source>
        <dbReference type="EMBL" id="MFD1190320.1"/>
    </source>
</evidence>
<dbReference type="InterPro" id="IPR004358">
    <property type="entry name" value="Sig_transdc_His_kin-like_C"/>
</dbReference>
<dbReference type="NCBIfam" id="TIGR00229">
    <property type="entry name" value="sensory_box"/>
    <property type="match status" value="1"/>
</dbReference>
<feature type="domain" description="PAC" evidence="10">
    <location>
        <begin position="92"/>
        <end position="146"/>
    </location>
</feature>
<keyword evidence="3 6" id="KW-0597">Phosphoprotein</keyword>
<dbReference type="SUPFAM" id="SSF47384">
    <property type="entry name" value="Homodimeric domain of signal transducing histidine kinase"/>
    <property type="match status" value="1"/>
</dbReference>
<organism evidence="11 12">
    <name type="scientific">Phenylobacterium conjunctum</name>
    <dbReference type="NCBI Taxonomy" id="1298959"/>
    <lineage>
        <taxon>Bacteria</taxon>
        <taxon>Pseudomonadati</taxon>
        <taxon>Pseudomonadota</taxon>
        <taxon>Alphaproteobacteria</taxon>
        <taxon>Caulobacterales</taxon>
        <taxon>Caulobacteraceae</taxon>
        <taxon>Phenylobacterium</taxon>
    </lineage>
</organism>
<dbReference type="InterPro" id="IPR005467">
    <property type="entry name" value="His_kinase_dom"/>
</dbReference>
<protein>
    <recommendedName>
        <fullName evidence="2">histidine kinase</fullName>
        <ecNumber evidence="2">2.7.13.3</ecNumber>
    </recommendedName>
</protein>
<comment type="caution">
    <text evidence="11">The sequence shown here is derived from an EMBL/GenBank/DDBJ whole genome shotgun (WGS) entry which is preliminary data.</text>
</comment>
<dbReference type="Pfam" id="PF02518">
    <property type="entry name" value="HATPase_c"/>
    <property type="match status" value="1"/>
</dbReference>
<dbReference type="SMART" id="SM00448">
    <property type="entry name" value="REC"/>
    <property type="match status" value="1"/>
</dbReference>
<dbReference type="CDD" id="cd00130">
    <property type="entry name" value="PAS"/>
    <property type="match status" value="1"/>
</dbReference>
<evidence type="ECO:0000259" key="7">
    <source>
        <dbReference type="PROSITE" id="PS50109"/>
    </source>
</evidence>
<dbReference type="Gene3D" id="3.40.50.2300">
    <property type="match status" value="1"/>
</dbReference>
<dbReference type="SUPFAM" id="SSF55874">
    <property type="entry name" value="ATPase domain of HSP90 chaperone/DNA topoisomerase II/histidine kinase"/>
    <property type="match status" value="1"/>
</dbReference>
<dbReference type="CDD" id="cd00082">
    <property type="entry name" value="HisKA"/>
    <property type="match status" value="1"/>
</dbReference>
<dbReference type="SMART" id="SM00086">
    <property type="entry name" value="PAC"/>
    <property type="match status" value="1"/>
</dbReference>
<dbReference type="Gene3D" id="1.10.287.130">
    <property type="match status" value="1"/>
</dbReference>
<dbReference type="Pfam" id="PF00072">
    <property type="entry name" value="Response_reg"/>
    <property type="match status" value="1"/>
</dbReference>
<evidence type="ECO:0000256" key="1">
    <source>
        <dbReference type="ARBA" id="ARBA00000085"/>
    </source>
</evidence>
<dbReference type="InterPro" id="IPR003661">
    <property type="entry name" value="HisK_dim/P_dom"/>
</dbReference>